<accession>A0ACB9FQD6</accession>
<name>A0ACB9FQD6_9ASTR</name>
<proteinExistence type="predicted"/>
<evidence type="ECO:0000313" key="1">
    <source>
        <dbReference type="EMBL" id="KAI3773573.1"/>
    </source>
</evidence>
<organism evidence="1 2">
    <name type="scientific">Smallanthus sonchifolius</name>
    <dbReference type="NCBI Taxonomy" id="185202"/>
    <lineage>
        <taxon>Eukaryota</taxon>
        <taxon>Viridiplantae</taxon>
        <taxon>Streptophyta</taxon>
        <taxon>Embryophyta</taxon>
        <taxon>Tracheophyta</taxon>
        <taxon>Spermatophyta</taxon>
        <taxon>Magnoliopsida</taxon>
        <taxon>eudicotyledons</taxon>
        <taxon>Gunneridae</taxon>
        <taxon>Pentapetalae</taxon>
        <taxon>asterids</taxon>
        <taxon>campanulids</taxon>
        <taxon>Asterales</taxon>
        <taxon>Asteraceae</taxon>
        <taxon>Asteroideae</taxon>
        <taxon>Heliantheae alliance</taxon>
        <taxon>Millerieae</taxon>
        <taxon>Smallanthus</taxon>
    </lineage>
</organism>
<comment type="caution">
    <text evidence="1">The sequence shown here is derived from an EMBL/GenBank/DDBJ whole genome shotgun (WGS) entry which is preliminary data.</text>
</comment>
<gene>
    <name evidence="1" type="ORF">L1987_48103</name>
</gene>
<keyword evidence="2" id="KW-1185">Reference proteome</keyword>
<reference evidence="2" key="1">
    <citation type="journal article" date="2022" name="Mol. Ecol. Resour.">
        <title>The genomes of chicory, endive, great burdock and yacon provide insights into Asteraceae palaeo-polyploidization history and plant inulin production.</title>
        <authorList>
            <person name="Fan W."/>
            <person name="Wang S."/>
            <person name="Wang H."/>
            <person name="Wang A."/>
            <person name="Jiang F."/>
            <person name="Liu H."/>
            <person name="Zhao H."/>
            <person name="Xu D."/>
            <person name="Zhang Y."/>
        </authorList>
    </citation>
    <scope>NUCLEOTIDE SEQUENCE [LARGE SCALE GENOMIC DNA]</scope>
    <source>
        <strain evidence="2">cv. Yunnan</strain>
    </source>
</reference>
<dbReference type="EMBL" id="CM042033">
    <property type="protein sequence ID" value="KAI3773573.1"/>
    <property type="molecule type" value="Genomic_DNA"/>
</dbReference>
<protein>
    <submittedName>
        <fullName evidence="1">Uncharacterized protein</fullName>
    </submittedName>
</protein>
<reference evidence="1 2" key="2">
    <citation type="journal article" date="2022" name="Mol. Ecol. Resour.">
        <title>The genomes of chicory, endive, great burdock and yacon provide insights into Asteraceae paleo-polyploidization history and plant inulin production.</title>
        <authorList>
            <person name="Fan W."/>
            <person name="Wang S."/>
            <person name="Wang H."/>
            <person name="Wang A."/>
            <person name="Jiang F."/>
            <person name="Liu H."/>
            <person name="Zhao H."/>
            <person name="Xu D."/>
            <person name="Zhang Y."/>
        </authorList>
    </citation>
    <scope>NUCLEOTIDE SEQUENCE [LARGE SCALE GENOMIC DNA]</scope>
    <source>
        <strain evidence="2">cv. Yunnan</strain>
        <tissue evidence="1">Leaves</tissue>
    </source>
</reference>
<evidence type="ECO:0000313" key="2">
    <source>
        <dbReference type="Proteomes" id="UP001056120"/>
    </source>
</evidence>
<sequence>MRCWADGRDAREGCCGGASRRRTAEVMLGLYPARIRHDDEVLDLSEERIAKQDSDLSKQTRSSGKSPKVTIIQQVNDELGVCQKP</sequence>
<dbReference type="Proteomes" id="UP001056120">
    <property type="component" value="Linkage Group LG16"/>
</dbReference>